<dbReference type="Proteomes" id="UP001500220">
    <property type="component" value="Unassembled WGS sequence"/>
</dbReference>
<reference evidence="5" key="5">
    <citation type="submission" date="2023-12" db="EMBL/GenBank/DDBJ databases">
        <authorList>
            <person name="Sun Q."/>
            <person name="Inoue M."/>
        </authorList>
    </citation>
    <scope>NUCLEOTIDE SEQUENCE</scope>
    <source>
        <strain evidence="5">JCM 10664</strain>
    </source>
</reference>
<evidence type="ECO:0000256" key="1">
    <source>
        <dbReference type="ARBA" id="ARBA00022676"/>
    </source>
</evidence>
<evidence type="ECO:0000313" key="7">
    <source>
        <dbReference type="Proteomes" id="UP000597989"/>
    </source>
</evidence>
<dbReference type="InterPro" id="IPR028098">
    <property type="entry name" value="Glyco_trans_4-like_N"/>
</dbReference>
<dbReference type="EMBL" id="BAAAHC010000013">
    <property type="protein sequence ID" value="GAA0531025.1"/>
    <property type="molecule type" value="Genomic_DNA"/>
</dbReference>
<feature type="domain" description="Glycosyltransferase subfamily 4-like N-terminal" evidence="4">
    <location>
        <begin position="22"/>
        <end position="197"/>
    </location>
</feature>
<dbReference type="Proteomes" id="UP000597989">
    <property type="component" value="Unassembled WGS sequence"/>
</dbReference>
<protein>
    <submittedName>
        <fullName evidence="6">Glycosyl transferase</fullName>
    </submittedName>
    <submittedName>
        <fullName evidence="5">Glycosyltransferase family 1 protein</fullName>
    </submittedName>
</protein>
<evidence type="ECO:0000259" key="3">
    <source>
        <dbReference type="Pfam" id="PF00534"/>
    </source>
</evidence>
<reference evidence="6" key="4">
    <citation type="submission" date="2020-09" db="EMBL/GenBank/DDBJ databases">
        <authorList>
            <person name="Sun Q."/>
            <person name="Zhou Y."/>
        </authorList>
    </citation>
    <scope>NUCLEOTIDE SEQUENCE</scope>
    <source>
        <strain evidence="6">CGMCC 4.7206</strain>
    </source>
</reference>
<accession>A0A917JWE7</accession>
<name>A0A917JWE7_9PSEU</name>
<dbReference type="SUPFAM" id="SSF53756">
    <property type="entry name" value="UDP-Glycosyltransferase/glycogen phosphorylase"/>
    <property type="match status" value="1"/>
</dbReference>
<dbReference type="Pfam" id="PF00534">
    <property type="entry name" value="Glycos_transf_1"/>
    <property type="match status" value="1"/>
</dbReference>
<proteinExistence type="predicted"/>
<sequence length="404" mass="43509">MRIDLVSEHASPLAALGGADAGGQNVHVAQLATGLARLGHDVVVHTRRDDPELPERVRTAAGVTVEHVAAGPPEPVPKDDLLPHMDEFGDRLATRWAEEPPDLVHAHFWMSGLAALRGAAGLDAPVLQTFHALGRVKRRHQGARDTSPPQRVPLEAEIARNADLVIATCSDEVAELVEMGVPPARTAVVPCGIDPDRFSPAPHRARTGRPHRILSIGRLVERKGVDIAIRALAAIPDAQLLIAGGPAAPEFDRDPEVLRLRAMAEQAGVTGRVVFLGQIDHDRTPELYRSVDVVVSVPWYEPFGTVPLEAMACGVPPVVTAVGGHLDTVVDRRTGLWVPPRQPAAVAAAVRELLARPDWRAELGRSGADRVRTRYGWTRLARDTEAIYQRVRATGRVLSKGAAP</sequence>
<dbReference type="InterPro" id="IPR001296">
    <property type="entry name" value="Glyco_trans_1"/>
</dbReference>
<dbReference type="Gene3D" id="3.40.50.2000">
    <property type="entry name" value="Glycogen Phosphorylase B"/>
    <property type="match status" value="2"/>
</dbReference>
<evidence type="ECO:0000256" key="2">
    <source>
        <dbReference type="ARBA" id="ARBA00022679"/>
    </source>
</evidence>
<dbReference type="PANTHER" id="PTHR12526">
    <property type="entry name" value="GLYCOSYLTRANSFERASE"/>
    <property type="match status" value="1"/>
</dbReference>
<keyword evidence="8" id="KW-1185">Reference proteome</keyword>
<dbReference type="GO" id="GO:0016757">
    <property type="term" value="F:glycosyltransferase activity"/>
    <property type="evidence" value="ECO:0007669"/>
    <property type="project" value="UniProtKB-KW"/>
</dbReference>
<comment type="caution">
    <text evidence="6">The sequence shown here is derived from an EMBL/GenBank/DDBJ whole genome shotgun (WGS) entry which is preliminary data.</text>
</comment>
<reference evidence="5" key="1">
    <citation type="journal article" date="2014" name="Int. J. Syst. Evol. Microbiol.">
        <title>Complete genome of a new Firmicutes species belonging to the dominant human colonic microbiota ('Ruminococcus bicirculans') reveals two chromosomes and a selective capacity to utilize plant glucans.</title>
        <authorList>
            <consortium name="NISC Comparative Sequencing Program"/>
            <person name="Wegmann U."/>
            <person name="Louis P."/>
            <person name="Goesmann A."/>
            <person name="Henrissat B."/>
            <person name="Duncan S.H."/>
            <person name="Flint H.J."/>
        </authorList>
    </citation>
    <scope>NUCLEOTIDE SEQUENCE</scope>
    <source>
        <strain evidence="5">JCM 10664</strain>
    </source>
</reference>
<dbReference type="EMBL" id="BMMT01000009">
    <property type="protein sequence ID" value="GGI89444.1"/>
    <property type="molecule type" value="Genomic_DNA"/>
</dbReference>
<reference evidence="8" key="3">
    <citation type="journal article" date="2019" name="Int. J. Syst. Evol. Microbiol.">
        <title>The Global Catalogue of Microorganisms (GCM) 10K type strain sequencing project: providing services to taxonomists for standard genome sequencing and annotation.</title>
        <authorList>
            <consortium name="The Broad Institute Genomics Platform"/>
            <consortium name="The Broad Institute Genome Sequencing Center for Infectious Disease"/>
            <person name="Wu L."/>
            <person name="Ma J."/>
        </authorList>
    </citation>
    <scope>NUCLEOTIDE SEQUENCE [LARGE SCALE GENOMIC DNA]</scope>
    <source>
        <strain evidence="8">JCM 10664</strain>
    </source>
</reference>
<evidence type="ECO:0000313" key="6">
    <source>
        <dbReference type="EMBL" id="GGI89444.1"/>
    </source>
</evidence>
<keyword evidence="2 6" id="KW-0808">Transferase</keyword>
<dbReference type="AlphaFoldDB" id="A0A917JWE7"/>
<dbReference type="RefSeq" id="WP_188987816.1">
    <property type="nucleotide sequence ID" value="NZ_BAAAHC010000013.1"/>
</dbReference>
<evidence type="ECO:0000313" key="8">
    <source>
        <dbReference type="Proteomes" id="UP001500220"/>
    </source>
</evidence>
<gene>
    <name evidence="5" type="ORF">GCM10009545_36930</name>
    <name evidence="6" type="ORF">GCM10011581_28150</name>
</gene>
<reference evidence="6 7" key="2">
    <citation type="journal article" date="2014" name="Int. J. Syst. Evol. Microbiol.">
        <title>Complete genome sequence of Corynebacterium casei LMG S-19264T (=DSM 44701T), isolated from a smear-ripened cheese.</title>
        <authorList>
            <consortium name="US DOE Joint Genome Institute (JGI-PGF)"/>
            <person name="Walter F."/>
            <person name="Albersmeier A."/>
            <person name="Kalinowski J."/>
            <person name="Ruckert C."/>
        </authorList>
    </citation>
    <scope>NUCLEOTIDE SEQUENCE [LARGE SCALE GENOMIC DNA]</scope>
    <source>
        <strain evidence="6 7">CGMCC 4.7206</strain>
    </source>
</reference>
<dbReference type="Pfam" id="PF13439">
    <property type="entry name" value="Glyco_transf_4"/>
    <property type="match status" value="1"/>
</dbReference>
<evidence type="ECO:0000313" key="5">
    <source>
        <dbReference type="EMBL" id="GAA0531025.1"/>
    </source>
</evidence>
<feature type="domain" description="Glycosyl transferase family 1" evidence="3">
    <location>
        <begin position="209"/>
        <end position="367"/>
    </location>
</feature>
<organism evidence="6 7">
    <name type="scientific">Saccharopolyspora thermophila</name>
    <dbReference type="NCBI Taxonomy" id="89367"/>
    <lineage>
        <taxon>Bacteria</taxon>
        <taxon>Bacillati</taxon>
        <taxon>Actinomycetota</taxon>
        <taxon>Actinomycetes</taxon>
        <taxon>Pseudonocardiales</taxon>
        <taxon>Pseudonocardiaceae</taxon>
        <taxon>Saccharopolyspora</taxon>
    </lineage>
</organism>
<keyword evidence="1" id="KW-0328">Glycosyltransferase</keyword>
<dbReference type="PANTHER" id="PTHR12526:SF635">
    <property type="entry name" value="GLYCOSYL TRANSFERASE GROUP 1"/>
    <property type="match status" value="1"/>
</dbReference>
<evidence type="ECO:0000259" key="4">
    <source>
        <dbReference type="Pfam" id="PF13439"/>
    </source>
</evidence>